<accession>A0AA36M0Q4</accession>
<dbReference type="AlphaFoldDB" id="A0AA36M0Q4"/>
<protein>
    <submittedName>
        <fullName evidence="1">Uncharacterized protein</fullName>
    </submittedName>
</protein>
<name>A0AA36M0Q4_CYLNA</name>
<dbReference type="Proteomes" id="UP001176961">
    <property type="component" value="Unassembled WGS sequence"/>
</dbReference>
<evidence type="ECO:0000313" key="2">
    <source>
        <dbReference type="Proteomes" id="UP001176961"/>
    </source>
</evidence>
<gene>
    <name evidence="1" type="ORF">CYNAS_LOCUS7157</name>
</gene>
<organism evidence="1 2">
    <name type="scientific">Cylicocyclus nassatus</name>
    <name type="common">Nematode worm</name>
    <dbReference type="NCBI Taxonomy" id="53992"/>
    <lineage>
        <taxon>Eukaryota</taxon>
        <taxon>Metazoa</taxon>
        <taxon>Ecdysozoa</taxon>
        <taxon>Nematoda</taxon>
        <taxon>Chromadorea</taxon>
        <taxon>Rhabditida</taxon>
        <taxon>Rhabditina</taxon>
        <taxon>Rhabditomorpha</taxon>
        <taxon>Strongyloidea</taxon>
        <taxon>Strongylidae</taxon>
        <taxon>Cylicocyclus</taxon>
    </lineage>
</organism>
<comment type="caution">
    <text evidence="1">The sequence shown here is derived from an EMBL/GenBank/DDBJ whole genome shotgun (WGS) entry which is preliminary data.</text>
</comment>
<proteinExistence type="predicted"/>
<sequence length="145" mass="16209">MSAIDAEGHLHQSVANAEMVFPVETALIVEDWDTRRDNAQAVNGRGTEFAETLLALNNPDLVPVRYLSDSAASDNTNLAPVDLNTLLTNLEAEHGGQMTEEDINLCRDYRDGRRVIERYLQDSDQVLQMTEEDKEEYLLSRGSSP</sequence>
<evidence type="ECO:0000313" key="1">
    <source>
        <dbReference type="EMBL" id="CAJ0595174.1"/>
    </source>
</evidence>
<dbReference type="EMBL" id="CATQJL010000112">
    <property type="protein sequence ID" value="CAJ0595174.1"/>
    <property type="molecule type" value="Genomic_DNA"/>
</dbReference>
<reference evidence="1" key="1">
    <citation type="submission" date="2023-07" db="EMBL/GenBank/DDBJ databases">
        <authorList>
            <consortium name="CYATHOMIX"/>
        </authorList>
    </citation>
    <scope>NUCLEOTIDE SEQUENCE</scope>
    <source>
        <strain evidence="1">N/A</strain>
    </source>
</reference>
<keyword evidence="2" id="KW-1185">Reference proteome</keyword>